<keyword evidence="2" id="KW-0808">Transferase</keyword>
<dbReference type="EMBL" id="VTEH01000011">
    <property type="protein sequence ID" value="TYR74616.1"/>
    <property type="molecule type" value="Genomic_DNA"/>
</dbReference>
<accession>A0A5D4KCF5</accession>
<dbReference type="PANTHER" id="PTHR14911:SF13">
    <property type="entry name" value="TRNA (GUANINE(6)-N2)-METHYLTRANSFERASE THUMP3"/>
    <property type="match status" value="1"/>
</dbReference>
<dbReference type="Gene3D" id="3.40.50.150">
    <property type="entry name" value="Vaccinia Virus protein VP39"/>
    <property type="match status" value="1"/>
</dbReference>
<dbReference type="Pfam" id="PF01170">
    <property type="entry name" value="UPF0020"/>
    <property type="match status" value="1"/>
</dbReference>
<dbReference type="GO" id="GO:0030488">
    <property type="term" value="P:tRNA methylation"/>
    <property type="evidence" value="ECO:0007669"/>
    <property type="project" value="TreeGrafter"/>
</dbReference>
<dbReference type="InterPro" id="IPR029063">
    <property type="entry name" value="SAM-dependent_MTases_sf"/>
</dbReference>
<dbReference type="PANTHER" id="PTHR14911">
    <property type="entry name" value="THUMP DOMAIN-CONTAINING"/>
    <property type="match status" value="1"/>
</dbReference>
<dbReference type="GO" id="GO:0016423">
    <property type="term" value="F:tRNA (guanine) methyltransferase activity"/>
    <property type="evidence" value="ECO:0007669"/>
    <property type="project" value="TreeGrafter"/>
</dbReference>
<proteinExistence type="predicted"/>
<name>A0A5D4KCF5_9BACI</name>
<dbReference type="InterPro" id="IPR000241">
    <property type="entry name" value="RlmKL-like_Mtase"/>
</dbReference>
<dbReference type="Proteomes" id="UP000323317">
    <property type="component" value="Unassembled WGS sequence"/>
</dbReference>
<evidence type="ECO:0000313" key="3">
    <source>
        <dbReference type="Proteomes" id="UP000323317"/>
    </source>
</evidence>
<reference evidence="2 3" key="1">
    <citation type="submission" date="2019-08" db="EMBL/GenBank/DDBJ databases">
        <title>Bacillus genomes from the desert of Cuatro Cienegas, Coahuila.</title>
        <authorList>
            <person name="Olmedo-Alvarez G."/>
        </authorList>
    </citation>
    <scope>NUCLEOTIDE SEQUENCE [LARGE SCALE GENOMIC DNA]</scope>
    <source>
        <strain evidence="2 3">CH40_1T</strain>
    </source>
</reference>
<protein>
    <submittedName>
        <fullName evidence="2">RNA methyltransferase</fullName>
    </submittedName>
</protein>
<sequence>MKYLYNYAWEKNEEHLCLLEKGAFFGQEADSGSGPVESSLKIDPSRSPFIRERISVLCEGSNLEQLIDSLKELPEIQDSFKVVFIQEPDSIIDKKTRFKARRDIERRIGLELKGEADLIDPQLVFGVMKVNGKWIFGEYVKNEAVWLQHQWKPNSYSTALGTRVARAVVNIAVPDPAGKKVIDPCCGIGTVLIEGLSMGIDISGSDINHLVIPGVRENMEYFGLEGSVERRDIRDVEGNYDAAIIDLPYNLCSVITEQGQLEMFQSARRFTKRLVVVTIEKVDEVLAAAGFEITDRCIVTKGNFQREVLVCV</sequence>
<feature type="domain" description="Ribosomal RNA large subunit methyltransferase K/L-like methyltransferase" evidence="1">
    <location>
        <begin position="150"/>
        <end position="251"/>
    </location>
</feature>
<dbReference type="SUPFAM" id="SSF53335">
    <property type="entry name" value="S-adenosyl-L-methionine-dependent methyltransferases"/>
    <property type="match status" value="1"/>
</dbReference>
<evidence type="ECO:0000313" key="2">
    <source>
        <dbReference type="EMBL" id="TYR74616.1"/>
    </source>
</evidence>
<evidence type="ECO:0000259" key="1">
    <source>
        <dbReference type="Pfam" id="PF01170"/>
    </source>
</evidence>
<dbReference type="AlphaFoldDB" id="A0A5D4KCF5"/>
<dbReference type="RefSeq" id="WP_148947443.1">
    <property type="nucleotide sequence ID" value="NZ_VTEH01000011.1"/>
</dbReference>
<comment type="caution">
    <text evidence="2">The sequence shown here is derived from an EMBL/GenBank/DDBJ whole genome shotgun (WGS) entry which is preliminary data.</text>
</comment>
<organism evidence="2 3">
    <name type="scientific">Rossellomorea vietnamensis</name>
    <dbReference type="NCBI Taxonomy" id="218284"/>
    <lineage>
        <taxon>Bacteria</taxon>
        <taxon>Bacillati</taxon>
        <taxon>Bacillota</taxon>
        <taxon>Bacilli</taxon>
        <taxon>Bacillales</taxon>
        <taxon>Bacillaceae</taxon>
        <taxon>Rossellomorea</taxon>
    </lineage>
</organism>
<keyword evidence="2" id="KW-0489">Methyltransferase</keyword>
<gene>
    <name evidence="2" type="ORF">FZC79_14185</name>
</gene>